<dbReference type="OMA" id="HNRQFIN"/>
<dbReference type="RefSeq" id="XP_007375282.1">
    <property type="nucleotide sequence ID" value="XM_007375220.1"/>
</dbReference>
<dbReference type="eggNOG" id="ENOG502T4DI">
    <property type="taxonomic scope" value="Eukaryota"/>
</dbReference>
<feature type="compositionally biased region" description="Basic and acidic residues" evidence="1">
    <location>
        <begin position="340"/>
        <end position="351"/>
    </location>
</feature>
<keyword evidence="3" id="KW-1185">Reference proteome</keyword>
<dbReference type="EMBL" id="GL996502">
    <property type="protein sequence ID" value="EGW32006.1"/>
    <property type="molecule type" value="Genomic_DNA"/>
</dbReference>
<reference evidence="2 3" key="1">
    <citation type="journal article" date="2011" name="Proc. Natl. Acad. Sci. U.S.A.">
        <title>Comparative genomics of xylose-fermenting fungi for enhanced biofuel production.</title>
        <authorList>
            <person name="Wohlbach D.J."/>
            <person name="Kuo A."/>
            <person name="Sato T.K."/>
            <person name="Potts K.M."/>
            <person name="Salamov A.A."/>
            <person name="LaButti K.M."/>
            <person name="Sun H."/>
            <person name="Clum A."/>
            <person name="Pangilinan J.L."/>
            <person name="Lindquist E.A."/>
            <person name="Lucas S."/>
            <person name="Lapidus A."/>
            <person name="Jin M."/>
            <person name="Gunawan C."/>
            <person name="Balan V."/>
            <person name="Dale B.E."/>
            <person name="Jeffries T.W."/>
            <person name="Zinkel R."/>
            <person name="Barry K.W."/>
            <person name="Grigoriev I.V."/>
            <person name="Gasch A.P."/>
        </authorList>
    </citation>
    <scope>NUCLEOTIDE SEQUENCE [LARGE SCALE GENOMIC DNA]</scope>
    <source>
        <strain evidence="3">NRRL Y-27907 / 11-Y1</strain>
    </source>
</reference>
<dbReference type="OrthoDB" id="4095869at2759"/>
<accession>G3ANS1</accession>
<name>G3ANS1_SPAPN</name>
<feature type="compositionally biased region" description="Polar residues" evidence="1">
    <location>
        <begin position="353"/>
        <end position="363"/>
    </location>
</feature>
<feature type="region of interest" description="Disordered" evidence="1">
    <location>
        <begin position="233"/>
        <end position="263"/>
    </location>
</feature>
<dbReference type="HOGENOM" id="CLU_573784_0_0_1"/>
<dbReference type="Proteomes" id="UP000000709">
    <property type="component" value="Unassembled WGS sequence"/>
</dbReference>
<dbReference type="GeneID" id="18871460"/>
<dbReference type="AlphaFoldDB" id="G3ANS1"/>
<protein>
    <submittedName>
        <fullName evidence="2">Uncharacterized protein</fullName>
    </submittedName>
</protein>
<sequence length="423" mass="46101">MSEEAPPESETIAEILFNNVTYQDAPDESQDYSHVELLLQLTPHSNKHYVQFQSHNRQFINLPSDENQVYRWNGSCIALAQSAVLDHWSSRKAKQTGEEAGGGRGRGGGGGTSMLFSWSSTDASIEARRAKLNKKGPRNNSVSTAPAISPTEQRKIDILQKLNISGSTSDSAAKLSRIVEAESAKFMHARVKHIRTRHSEQMNKLITERKKKDHELHLQKLKQMEIEQAELARALAQQPPESKSSSSGGGGGGGGGSGGLLGLFGFGGSNSTVGQTNNRTASSLQLEQLEQAPKTTKTPPADDHKGIFGLFGSKEKEKQTKSTTLFERGSPAPAPPQDDNFIRIDDLEKALGESSSQLQNITEDNQKKEEEEGDDDDDEFSNFASAPSMAVSSTQQSTHQFLGISGEIQETRPQTPEDNLLDL</sequence>
<proteinExistence type="predicted"/>
<feature type="region of interest" description="Disordered" evidence="1">
    <location>
        <begin position="90"/>
        <end position="110"/>
    </location>
</feature>
<gene>
    <name evidence="2" type="ORF">SPAPADRAFT_50609</name>
</gene>
<feature type="compositionally biased region" description="Gly residues" evidence="1">
    <location>
        <begin position="247"/>
        <end position="263"/>
    </location>
</feature>
<feature type="region of interest" description="Disordered" evidence="1">
    <location>
        <begin position="291"/>
        <end position="423"/>
    </location>
</feature>
<feature type="compositionally biased region" description="Gly residues" evidence="1">
    <location>
        <begin position="99"/>
        <end position="110"/>
    </location>
</feature>
<evidence type="ECO:0000313" key="2">
    <source>
        <dbReference type="EMBL" id="EGW32006.1"/>
    </source>
</evidence>
<feature type="compositionally biased region" description="Polar residues" evidence="1">
    <location>
        <begin position="382"/>
        <end position="400"/>
    </location>
</feature>
<organism evidence="3">
    <name type="scientific">Spathaspora passalidarum (strain NRRL Y-27907 / 11-Y1)</name>
    <dbReference type="NCBI Taxonomy" id="619300"/>
    <lineage>
        <taxon>Eukaryota</taxon>
        <taxon>Fungi</taxon>
        <taxon>Dikarya</taxon>
        <taxon>Ascomycota</taxon>
        <taxon>Saccharomycotina</taxon>
        <taxon>Pichiomycetes</taxon>
        <taxon>Debaryomycetaceae</taxon>
        <taxon>Spathaspora</taxon>
    </lineage>
</organism>
<dbReference type="InParanoid" id="G3ANS1"/>
<feature type="compositionally biased region" description="Acidic residues" evidence="1">
    <location>
        <begin position="371"/>
        <end position="380"/>
    </location>
</feature>
<dbReference type="KEGG" id="spaa:SPAPADRAFT_50609"/>
<evidence type="ECO:0000313" key="3">
    <source>
        <dbReference type="Proteomes" id="UP000000709"/>
    </source>
</evidence>
<evidence type="ECO:0000256" key="1">
    <source>
        <dbReference type="SAM" id="MobiDB-lite"/>
    </source>
</evidence>